<gene>
    <name evidence="4" type="ORF">OTI717_LOCUS4866</name>
    <name evidence="3" type="ORF">RFH988_LOCUS9485</name>
    <name evidence="2" type="ORF">SEV965_LOCUS5405</name>
</gene>
<name>A0A813ZB06_9BILA</name>
<protein>
    <recommendedName>
        <fullName evidence="1">Protein kinase domain-containing protein</fullName>
    </recommendedName>
</protein>
<reference evidence="2" key="1">
    <citation type="submission" date="2021-02" db="EMBL/GenBank/DDBJ databases">
        <authorList>
            <person name="Nowell W R."/>
        </authorList>
    </citation>
    <scope>NUCLEOTIDE SEQUENCE</scope>
</reference>
<evidence type="ECO:0000313" key="4">
    <source>
        <dbReference type="EMBL" id="CAF3562276.1"/>
    </source>
</evidence>
<proteinExistence type="predicted"/>
<organism evidence="2 5">
    <name type="scientific">Rotaria sordida</name>
    <dbReference type="NCBI Taxonomy" id="392033"/>
    <lineage>
        <taxon>Eukaryota</taxon>
        <taxon>Metazoa</taxon>
        <taxon>Spiralia</taxon>
        <taxon>Gnathifera</taxon>
        <taxon>Rotifera</taxon>
        <taxon>Eurotatoria</taxon>
        <taxon>Bdelloidea</taxon>
        <taxon>Philodinida</taxon>
        <taxon>Philodinidae</taxon>
        <taxon>Rotaria</taxon>
    </lineage>
</organism>
<dbReference type="Proteomes" id="UP000663823">
    <property type="component" value="Unassembled WGS sequence"/>
</dbReference>
<dbReference type="InterPro" id="IPR011009">
    <property type="entry name" value="Kinase-like_dom_sf"/>
</dbReference>
<dbReference type="InterPro" id="IPR001245">
    <property type="entry name" value="Ser-Thr/Tyr_kinase_cat_dom"/>
</dbReference>
<dbReference type="InterPro" id="IPR000719">
    <property type="entry name" value="Prot_kinase_dom"/>
</dbReference>
<evidence type="ECO:0000313" key="5">
    <source>
        <dbReference type="Proteomes" id="UP000663889"/>
    </source>
</evidence>
<dbReference type="Gene3D" id="1.10.510.10">
    <property type="entry name" value="Transferase(Phosphotransferase) domain 1"/>
    <property type="match status" value="1"/>
</dbReference>
<dbReference type="GO" id="GO:0005524">
    <property type="term" value="F:ATP binding"/>
    <property type="evidence" value="ECO:0007669"/>
    <property type="project" value="InterPro"/>
</dbReference>
<dbReference type="EMBL" id="CAJNOO010000338">
    <property type="protein sequence ID" value="CAF0911001.1"/>
    <property type="molecule type" value="Genomic_DNA"/>
</dbReference>
<dbReference type="EMBL" id="CAJNOU010000165">
    <property type="protein sequence ID" value="CAF0896424.1"/>
    <property type="molecule type" value="Genomic_DNA"/>
</dbReference>
<evidence type="ECO:0000313" key="3">
    <source>
        <dbReference type="EMBL" id="CAF0911001.1"/>
    </source>
</evidence>
<evidence type="ECO:0000313" key="2">
    <source>
        <dbReference type="EMBL" id="CAF0896424.1"/>
    </source>
</evidence>
<sequence length="75" mass="8646">MTRLKHANLSRIIGVTSFDNKQQLSLVADFMKIGSLLNYLRKNRESYLESNPRGITVKLNSFARQIFEAILYLKA</sequence>
<dbReference type="SUPFAM" id="SSF56112">
    <property type="entry name" value="Protein kinase-like (PK-like)"/>
    <property type="match status" value="1"/>
</dbReference>
<dbReference type="EMBL" id="CAJOAX010000304">
    <property type="protein sequence ID" value="CAF3562276.1"/>
    <property type="molecule type" value="Genomic_DNA"/>
</dbReference>
<dbReference type="OrthoDB" id="3256376at2759"/>
<dbReference type="PROSITE" id="PS50011">
    <property type="entry name" value="PROTEIN_KINASE_DOM"/>
    <property type="match status" value="1"/>
</dbReference>
<dbReference type="Pfam" id="PF07714">
    <property type="entry name" value="PK_Tyr_Ser-Thr"/>
    <property type="match status" value="1"/>
</dbReference>
<accession>A0A813ZB06</accession>
<evidence type="ECO:0000259" key="1">
    <source>
        <dbReference type="PROSITE" id="PS50011"/>
    </source>
</evidence>
<dbReference type="Proteomes" id="UP000663882">
    <property type="component" value="Unassembled WGS sequence"/>
</dbReference>
<feature type="domain" description="Protein kinase" evidence="1">
    <location>
        <begin position="1"/>
        <end position="75"/>
    </location>
</feature>
<comment type="caution">
    <text evidence="2">The sequence shown here is derived from an EMBL/GenBank/DDBJ whole genome shotgun (WGS) entry which is preliminary data.</text>
</comment>
<dbReference type="GO" id="GO:0004672">
    <property type="term" value="F:protein kinase activity"/>
    <property type="evidence" value="ECO:0007669"/>
    <property type="project" value="InterPro"/>
</dbReference>
<dbReference type="AlphaFoldDB" id="A0A813ZB06"/>
<dbReference type="Proteomes" id="UP000663889">
    <property type="component" value="Unassembled WGS sequence"/>
</dbReference>